<proteinExistence type="inferred from homology"/>
<dbReference type="Gene3D" id="2.30.40.10">
    <property type="entry name" value="Urease, subunit C, domain 1"/>
    <property type="match status" value="1"/>
</dbReference>
<sequence length="576" mass="62197">MKWESSRLSRFIEAARGQIPADLCLRGCRIVNVLMGKVETADLAVYDGFIAGWGRYEAMETIDADGMFVCPGFIDGHIHIESTLLSPGRFCASVVPWGTSAVVADPHEIANVLGIEGIRYFLGATEAIPLDVYFNLPSCVPASPLETSGAHLRASDLHSLLPHSRILGLAEMMNFPGVLQAFPDVLDKLLLFQERCMDGHAPQLSGMDLNAYIGTGITSDHECTTLEEAREKLSKGMALMLREGSQSKDLANLLAAVDDYTWPRCLLVSDDRHPDDLLREGHMNFIVNRAMALGLEPVRALTLATWTPARHFGLSRRGAIAPGYLADFSLSPTLNPWVPQRVFKKGREVAREGKLLIAPETFPSPAAPPSPMNLSAPSLDALSVPVEAGLLRVIGVQEGTLLTRKILFPPKVENGQAVADLDRDILKLVVFNRYRPGAPPSIGFVQGIGLRKGAMATTVAHDSHNLIVVGTNDTDIAHVVDAVRKAGGGMAIGSAGDTTELLPLPIAGLMSDAPVEKVVEHLETLKARARSWGSPLHNPFMALSFLALPVIPELKLTDLGLVDVSAFDFVPLFQSK</sequence>
<dbReference type="EC" id="3.5.4.2" evidence="2 6"/>
<dbReference type="Pfam" id="PF13382">
    <property type="entry name" value="Adenine_deam_C"/>
    <property type="match status" value="1"/>
</dbReference>
<evidence type="ECO:0000256" key="6">
    <source>
        <dbReference type="HAMAP-Rule" id="MF_01518"/>
    </source>
</evidence>
<evidence type="ECO:0000313" key="10">
    <source>
        <dbReference type="Proteomes" id="UP001144372"/>
    </source>
</evidence>
<evidence type="ECO:0000256" key="1">
    <source>
        <dbReference type="ARBA" id="ARBA00006773"/>
    </source>
</evidence>
<dbReference type="HAMAP" id="MF_01518">
    <property type="entry name" value="Adenine_deamin"/>
    <property type="match status" value="1"/>
</dbReference>
<evidence type="ECO:0000256" key="2">
    <source>
        <dbReference type="ARBA" id="ARBA00012782"/>
    </source>
</evidence>
<dbReference type="SUPFAM" id="SSF51338">
    <property type="entry name" value="Composite domain of metallo-dependent hydrolases"/>
    <property type="match status" value="1"/>
</dbReference>
<dbReference type="AlphaFoldDB" id="A0A9W6D4R9"/>
<dbReference type="GO" id="GO:0000034">
    <property type="term" value="F:adenine deaminase activity"/>
    <property type="evidence" value="ECO:0007669"/>
    <property type="project" value="UniProtKB-UniRule"/>
</dbReference>
<keyword evidence="3 6" id="KW-0378">Hydrolase</keyword>
<dbReference type="Proteomes" id="UP001144372">
    <property type="component" value="Unassembled WGS sequence"/>
</dbReference>
<dbReference type="CDD" id="cd01295">
    <property type="entry name" value="AdeC"/>
    <property type="match status" value="1"/>
</dbReference>
<protein>
    <recommendedName>
        <fullName evidence="2 6">Adenine deaminase</fullName>
        <shortName evidence="6">Adenase</shortName>
        <shortName evidence="6">Adenine aminase</shortName>
        <ecNumber evidence="2 6">3.5.4.2</ecNumber>
    </recommendedName>
</protein>
<dbReference type="PANTHER" id="PTHR11113:SF2">
    <property type="entry name" value="ADENINE DEAMINASE"/>
    <property type="match status" value="1"/>
</dbReference>
<evidence type="ECO:0000256" key="4">
    <source>
        <dbReference type="ARBA" id="ARBA00023211"/>
    </source>
</evidence>
<feature type="domain" description="Adenine deaminase C-terminal" evidence="8">
    <location>
        <begin position="401"/>
        <end position="567"/>
    </location>
</feature>
<reference evidence="9" key="1">
    <citation type="submission" date="2022-12" db="EMBL/GenBank/DDBJ databases">
        <title>Reference genome sequencing for broad-spectrum identification of bacterial and archaeal isolates by mass spectrometry.</title>
        <authorList>
            <person name="Sekiguchi Y."/>
            <person name="Tourlousse D.M."/>
        </authorList>
    </citation>
    <scope>NUCLEOTIDE SEQUENCE</scope>
    <source>
        <strain evidence="9">ASRB1</strain>
    </source>
</reference>
<accession>A0A9W6D4R9</accession>
<dbReference type="Gene3D" id="3.20.20.140">
    <property type="entry name" value="Metal-dependent hydrolases"/>
    <property type="match status" value="1"/>
</dbReference>
<comment type="similarity">
    <text evidence="1 6">Belongs to the metallo-dependent hydrolases superfamily. Adenine deaminase family.</text>
</comment>
<evidence type="ECO:0000259" key="7">
    <source>
        <dbReference type="Pfam" id="PF01979"/>
    </source>
</evidence>
<feature type="domain" description="Amidohydrolase-related" evidence="7">
    <location>
        <begin position="68"/>
        <end position="348"/>
    </location>
</feature>
<comment type="catalytic activity">
    <reaction evidence="5 6">
        <text>adenine + H2O + H(+) = hypoxanthine + NH4(+)</text>
        <dbReference type="Rhea" id="RHEA:23688"/>
        <dbReference type="ChEBI" id="CHEBI:15377"/>
        <dbReference type="ChEBI" id="CHEBI:15378"/>
        <dbReference type="ChEBI" id="CHEBI:16708"/>
        <dbReference type="ChEBI" id="CHEBI:17368"/>
        <dbReference type="ChEBI" id="CHEBI:28938"/>
        <dbReference type="EC" id="3.5.4.2"/>
    </reaction>
</comment>
<name>A0A9W6D4R9_9BACT</name>
<evidence type="ECO:0000256" key="3">
    <source>
        <dbReference type="ARBA" id="ARBA00022801"/>
    </source>
</evidence>
<dbReference type="EMBL" id="BSDR01000001">
    <property type="protein sequence ID" value="GLI34152.1"/>
    <property type="molecule type" value="Genomic_DNA"/>
</dbReference>
<gene>
    <name evidence="6 9" type="primary">ade</name>
    <name evidence="9" type="ORF">DAMNIGENAA_15850</name>
</gene>
<dbReference type="NCBIfam" id="TIGR01178">
    <property type="entry name" value="ade"/>
    <property type="match status" value="1"/>
</dbReference>
<dbReference type="PANTHER" id="PTHR11113">
    <property type="entry name" value="N-ACETYLGLUCOSAMINE-6-PHOSPHATE DEACETYLASE"/>
    <property type="match status" value="1"/>
</dbReference>
<dbReference type="RefSeq" id="WP_281793414.1">
    <property type="nucleotide sequence ID" value="NZ_BSDR01000001.1"/>
</dbReference>
<dbReference type="InterPro" id="IPR032466">
    <property type="entry name" value="Metal_Hydrolase"/>
</dbReference>
<dbReference type="InterPro" id="IPR011059">
    <property type="entry name" value="Metal-dep_hydrolase_composite"/>
</dbReference>
<dbReference type="SUPFAM" id="SSF51556">
    <property type="entry name" value="Metallo-dependent hydrolases"/>
    <property type="match status" value="1"/>
</dbReference>
<keyword evidence="10" id="KW-1185">Reference proteome</keyword>
<evidence type="ECO:0000256" key="5">
    <source>
        <dbReference type="ARBA" id="ARBA00047720"/>
    </source>
</evidence>
<comment type="cofactor">
    <cofactor evidence="6">
        <name>Mn(2+)</name>
        <dbReference type="ChEBI" id="CHEBI:29035"/>
    </cofactor>
</comment>
<dbReference type="GO" id="GO:0006146">
    <property type="term" value="P:adenine catabolic process"/>
    <property type="evidence" value="ECO:0007669"/>
    <property type="project" value="InterPro"/>
</dbReference>
<organism evidence="9 10">
    <name type="scientific">Desulforhabdus amnigena</name>
    <dbReference type="NCBI Taxonomy" id="40218"/>
    <lineage>
        <taxon>Bacteria</taxon>
        <taxon>Pseudomonadati</taxon>
        <taxon>Thermodesulfobacteriota</taxon>
        <taxon>Syntrophobacteria</taxon>
        <taxon>Syntrophobacterales</taxon>
        <taxon>Syntrophobacteraceae</taxon>
        <taxon>Desulforhabdus</taxon>
    </lineage>
</organism>
<comment type="caution">
    <text evidence="9">The sequence shown here is derived from an EMBL/GenBank/DDBJ whole genome shotgun (WGS) entry which is preliminary data.</text>
</comment>
<dbReference type="InterPro" id="IPR006680">
    <property type="entry name" value="Amidohydro-rel"/>
</dbReference>
<evidence type="ECO:0000259" key="8">
    <source>
        <dbReference type="Pfam" id="PF13382"/>
    </source>
</evidence>
<dbReference type="InterPro" id="IPR006679">
    <property type="entry name" value="Adenine_deam"/>
</dbReference>
<evidence type="ECO:0000313" key="9">
    <source>
        <dbReference type="EMBL" id="GLI34152.1"/>
    </source>
</evidence>
<keyword evidence="4 6" id="KW-0464">Manganese</keyword>
<dbReference type="Pfam" id="PF01979">
    <property type="entry name" value="Amidohydro_1"/>
    <property type="match status" value="1"/>
</dbReference>
<dbReference type="InterPro" id="IPR026912">
    <property type="entry name" value="Adenine_deam_C"/>
</dbReference>